<dbReference type="EnsemblFungi" id="MAPG_12083T0">
    <property type="protein sequence ID" value="MAPG_12083T0"/>
    <property type="gene ID" value="MAPG_12083"/>
</dbReference>
<sequence length="162" mass="17563">MHTIYTCPTNPYRTDKNASMTNGNPAASPKSAARQLLHFTADFVFGRNCSGVPFIVCHRVPEAMLAEARYKAVVALGPIGMMYEREGGFATDWPGAWADPERFQRWLQGWLEFEPVPSLAQGGPTFASRHGAAPQADAGRPPPPYIHAHAPPPTPVGPTITP</sequence>
<dbReference type="EMBL" id="GL877118">
    <property type="protein sequence ID" value="KLU93145.1"/>
    <property type="molecule type" value="Genomic_DNA"/>
</dbReference>
<proteinExistence type="predicted"/>
<reference evidence="4" key="2">
    <citation type="submission" date="2010-05" db="EMBL/GenBank/DDBJ databases">
        <title>The genome sequence of Magnaporthe poae strain ATCC 64411.</title>
        <authorList>
            <person name="Ma L.-J."/>
            <person name="Dead R."/>
            <person name="Young S."/>
            <person name="Zeng Q."/>
            <person name="Koehrsen M."/>
            <person name="Alvarado L."/>
            <person name="Berlin A."/>
            <person name="Chapman S.B."/>
            <person name="Chen Z."/>
            <person name="Freedman E."/>
            <person name="Gellesch M."/>
            <person name="Goldberg J."/>
            <person name="Griggs A."/>
            <person name="Gujja S."/>
            <person name="Heilman E.R."/>
            <person name="Heiman D."/>
            <person name="Hepburn T."/>
            <person name="Howarth C."/>
            <person name="Jen D."/>
            <person name="Larson L."/>
            <person name="Mehta T."/>
            <person name="Neiman D."/>
            <person name="Pearson M."/>
            <person name="Roberts A."/>
            <person name="Saif S."/>
            <person name="Shea T."/>
            <person name="Shenoy N."/>
            <person name="Sisk P."/>
            <person name="Stolte C."/>
            <person name="Sykes S."/>
            <person name="Walk T."/>
            <person name="White J."/>
            <person name="Yandava C."/>
            <person name="Haas B."/>
            <person name="Nusbaum C."/>
            <person name="Birren B."/>
        </authorList>
    </citation>
    <scope>NUCLEOTIDE SEQUENCE [LARGE SCALE GENOMIC DNA]</scope>
    <source>
        <strain evidence="4">ATCC 64411 / 73-15</strain>
    </source>
</reference>
<feature type="region of interest" description="Disordered" evidence="1">
    <location>
        <begin position="122"/>
        <end position="162"/>
    </location>
</feature>
<protein>
    <submittedName>
        <fullName evidence="2 3">Uncharacterized protein</fullName>
    </submittedName>
</protein>
<dbReference type="EMBL" id="ADBL01003054">
    <property type="status" value="NOT_ANNOTATED_CDS"/>
    <property type="molecule type" value="Genomic_DNA"/>
</dbReference>
<keyword evidence="4" id="KW-1185">Reference proteome</keyword>
<dbReference type="Proteomes" id="UP000011715">
    <property type="component" value="Unassembled WGS sequence"/>
</dbReference>
<accession>A0A0C4EGT2</accession>
<feature type="compositionally biased region" description="Pro residues" evidence="1">
    <location>
        <begin position="140"/>
        <end position="162"/>
    </location>
</feature>
<evidence type="ECO:0000313" key="2">
    <source>
        <dbReference type="EMBL" id="KLU93145.1"/>
    </source>
</evidence>
<gene>
    <name evidence="2" type="ORF">MAPG_12083</name>
</gene>
<dbReference type="AlphaFoldDB" id="A0A0C4EGT2"/>
<evidence type="ECO:0000313" key="3">
    <source>
        <dbReference type="EnsemblFungi" id="MAPG_12083T0"/>
    </source>
</evidence>
<reference evidence="3" key="4">
    <citation type="journal article" date="2015" name="G3 (Bethesda)">
        <title>Genome sequences of three phytopathogenic species of the Magnaporthaceae family of fungi.</title>
        <authorList>
            <person name="Okagaki L.H."/>
            <person name="Nunes C.C."/>
            <person name="Sailsbery J."/>
            <person name="Clay B."/>
            <person name="Brown D."/>
            <person name="John T."/>
            <person name="Oh Y."/>
            <person name="Young N."/>
            <person name="Fitzgerald M."/>
            <person name="Haas B.J."/>
            <person name="Zeng Q."/>
            <person name="Young S."/>
            <person name="Adiconis X."/>
            <person name="Fan L."/>
            <person name="Levin J.Z."/>
            <person name="Mitchell T.K."/>
            <person name="Okubara P.A."/>
            <person name="Farman M.L."/>
            <person name="Kohn L.M."/>
            <person name="Birren B."/>
            <person name="Ma L.-J."/>
            <person name="Dean R.A."/>
        </authorList>
    </citation>
    <scope>NUCLEOTIDE SEQUENCE</scope>
    <source>
        <strain evidence="3">ATCC 64411 / 73-15</strain>
    </source>
</reference>
<organism evidence="3 4">
    <name type="scientific">Magnaporthiopsis poae (strain ATCC 64411 / 73-15)</name>
    <name type="common">Kentucky bluegrass fungus</name>
    <name type="synonym">Magnaporthe poae</name>
    <dbReference type="NCBI Taxonomy" id="644358"/>
    <lineage>
        <taxon>Eukaryota</taxon>
        <taxon>Fungi</taxon>
        <taxon>Dikarya</taxon>
        <taxon>Ascomycota</taxon>
        <taxon>Pezizomycotina</taxon>
        <taxon>Sordariomycetes</taxon>
        <taxon>Sordariomycetidae</taxon>
        <taxon>Magnaporthales</taxon>
        <taxon>Magnaporthaceae</taxon>
        <taxon>Magnaporthiopsis</taxon>
    </lineage>
</organism>
<reference evidence="2" key="3">
    <citation type="submission" date="2011-03" db="EMBL/GenBank/DDBJ databases">
        <title>Annotation of Magnaporthe poae ATCC 64411.</title>
        <authorList>
            <person name="Ma L.-J."/>
            <person name="Dead R."/>
            <person name="Young S.K."/>
            <person name="Zeng Q."/>
            <person name="Gargeya S."/>
            <person name="Fitzgerald M."/>
            <person name="Haas B."/>
            <person name="Abouelleil A."/>
            <person name="Alvarado L."/>
            <person name="Arachchi H.M."/>
            <person name="Berlin A."/>
            <person name="Brown A."/>
            <person name="Chapman S.B."/>
            <person name="Chen Z."/>
            <person name="Dunbar C."/>
            <person name="Freedman E."/>
            <person name="Gearin G."/>
            <person name="Gellesch M."/>
            <person name="Goldberg J."/>
            <person name="Griggs A."/>
            <person name="Gujja S."/>
            <person name="Heiman D."/>
            <person name="Howarth C."/>
            <person name="Larson L."/>
            <person name="Lui A."/>
            <person name="MacDonald P.J.P."/>
            <person name="Mehta T."/>
            <person name="Montmayeur A."/>
            <person name="Murphy C."/>
            <person name="Neiman D."/>
            <person name="Pearson M."/>
            <person name="Priest M."/>
            <person name="Roberts A."/>
            <person name="Saif S."/>
            <person name="Shea T."/>
            <person name="Shenoy N."/>
            <person name="Sisk P."/>
            <person name="Stolte C."/>
            <person name="Sykes S."/>
            <person name="Yandava C."/>
            <person name="Wortman J."/>
            <person name="Nusbaum C."/>
            <person name="Birren B."/>
        </authorList>
    </citation>
    <scope>NUCLEOTIDE SEQUENCE</scope>
    <source>
        <strain evidence="2">ATCC 64411</strain>
    </source>
</reference>
<reference evidence="3" key="5">
    <citation type="submission" date="2015-06" db="UniProtKB">
        <authorList>
            <consortium name="EnsemblFungi"/>
        </authorList>
    </citation>
    <scope>IDENTIFICATION</scope>
    <source>
        <strain evidence="3">ATCC 64411</strain>
    </source>
</reference>
<evidence type="ECO:0000313" key="4">
    <source>
        <dbReference type="Proteomes" id="UP000011715"/>
    </source>
</evidence>
<dbReference type="VEuPathDB" id="FungiDB:MAPG_12083"/>
<evidence type="ECO:0000256" key="1">
    <source>
        <dbReference type="SAM" id="MobiDB-lite"/>
    </source>
</evidence>
<name>A0A0C4EGT2_MAGP6</name>
<reference evidence="2" key="1">
    <citation type="submission" date="2010-05" db="EMBL/GenBank/DDBJ databases">
        <title>The Genome Sequence of Magnaporthe poae strain ATCC 64411.</title>
        <authorList>
            <consortium name="The Broad Institute Genome Sequencing Platform"/>
            <consortium name="Broad Institute Genome Sequencing Center for Infectious Disease"/>
            <person name="Ma L.-J."/>
            <person name="Dead R."/>
            <person name="Young S."/>
            <person name="Zeng Q."/>
            <person name="Koehrsen M."/>
            <person name="Alvarado L."/>
            <person name="Berlin A."/>
            <person name="Chapman S.B."/>
            <person name="Chen Z."/>
            <person name="Freedman E."/>
            <person name="Gellesch M."/>
            <person name="Goldberg J."/>
            <person name="Griggs A."/>
            <person name="Gujja S."/>
            <person name="Heilman E.R."/>
            <person name="Heiman D."/>
            <person name="Hepburn T."/>
            <person name="Howarth C."/>
            <person name="Jen D."/>
            <person name="Larson L."/>
            <person name="Mehta T."/>
            <person name="Neiman D."/>
            <person name="Pearson M."/>
            <person name="Roberts A."/>
            <person name="Saif S."/>
            <person name="Shea T."/>
            <person name="Shenoy N."/>
            <person name="Sisk P."/>
            <person name="Stolte C."/>
            <person name="Sykes S."/>
            <person name="Walk T."/>
            <person name="White J."/>
            <person name="Yandava C."/>
            <person name="Haas B."/>
            <person name="Nusbaum C."/>
            <person name="Birren B."/>
        </authorList>
    </citation>
    <scope>NUCLEOTIDE SEQUENCE</scope>
    <source>
        <strain evidence="2">ATCC 64411</strain>
    </source>
</reference>